<evidence type="ECO:0000313" key="1">
    <source>
        <dbReference type="Proteomes" id="UP000813463"/>
    </source>
</evidence>
<reference evidence="1" key="1">
    <citation type="journal article" date="2021" name="Nat. Commun.">
        <title>Genomic analyses provide insights into spinach domestication and the genetic basis of agronomic traits.</title>
        <authorList>
            <person name="Cai X."/>
            <person name="Sun X."/>
            <person name="Xu C."/>
            <person name="Sun H."/>
            <person name="Wang X."/>
            <person name="Ge C."/>
            <person name="Zhang Z."/>
            <person name="Wang Q."/>
            <person name="Fei Z."/>
            <person name="Jiao C."/>
            <person name="Wang Q."/>
        </authorList>
    </citation>
    <scope>NUCLEOTIDE SEQUENCE [LARGE SCALE GENOMIC DNA]</scope>
    <source>
        <strain evidence="1">cv. Varoflay</strain>
    </source>
</reference>
<gene>
    <name evidence="2" type="primary">LOC130470319</name>
</gene>
<keyword evidence="1" id="KW-1185">Reference proteome</keyword>
<organism evidence="1 2">
    <name type="scientific">Spinacia oleracea</name>
    <name type="common">Spinach</name>
    <dbReference type="NCBI Taxonomy" id="3562"/>
    <lineage>
        <taxon>Eukaryota</taxon>
        <taxon>Viridiplantae</taxon>
        <taxon>Streptophyta</taxon>
        <taxon>Embryophyta</taxon>
        <taxon>Tracheophyta</taxon>
        <taxon>Spermatophyta</taxon>
        <taxon>Magnoliopsida</taxon>
        <taxon>eudicotyledons</taxon>
        <taxon>Gunneridae</taxon>
        <taxon>Pentapetalae</taxon>
        <taxon>Caryophyllales</taxon>
        <taxon>Chenopodiaceae</taxon>
        <taxon>Chenopodioideae</taxon>
        <taxon>Anserineae</taxon>
        <taxon>Spinacia</taxon>
    </lineage>
</organism>
<proteinExistence type="predicted"/>
<name>A0ABM3RKV8_SPIOL</name>
<protein>
    <submittedName>
        <fullName evidence="2">Uncharacterized protein isoform X1</fullName>
    </submittedName>
</protein>
<sequence>MVFSLLTSGAPFSLSSRVPSQELLRDFLSYPHLLQPPRRHHLHATVIHRDATISTLPSPTATISTSSPIQLILTHPKNMFMLFAQTRPQLLWVADISTTSIQFSLTSLQTLAG</sequence>
<dbReference type="RefSeq" id="XP_056696243.1">
    <property type="nucleotide sequence ID" value="XM_056840265.1"/>
</dbReference>
<accession>A0ABM3RKV8</accession>
<dbReference type="GeneID" id="130470319"/>
<reference evidence="2" key="2">
    <citation type="submission" date="2025-08" db="UniProtKB">
        <authorList>
            <consortium name="RefSeq"/>
        </authorList>
    </citation>
    <scope>IDENTIFICATION</scope>
    <source>
        <tissue evidence="2">Leaf</tissue>
    </source>
</reference>
<evidence type="ECO:0000313" key="2">
    <source>
        <dbReference type="RefSeq" id="XP_056696243.1"/>
    </source>
</evidence>
<dbReference type="Proteomes" id="UP000813463">
    <property type="component" value="Chromosome 3"/>
</dbReference>